<comment type="caution">
    <text evidence="12">The sequence shown here is derived from an EMBL/GenBank/DDBJ whole genome shotgun (WGS) entry which is preliminary data.</text>
</comment>
<sequence>MVLLAEEDKTLHVYAAVGIGVVCLVIGVPLWWKTTDVYRVSLPYSDIDQLAQYKIQYGVDVTVISFDEQMVDADLAALSKHLMDSLDRNPTPGDISSRYRTNVKEKTTQESSLLSSSTSVSDLDAKLNEVYKQDHNHYYVILLPQTSQLKVKAPVIGLNRNIFFTKEEKDIKQLADQIGQTLKEVVVRERSVLKAYEAAKGSRDQKPDKERMRTVRSHPGYDITFTLVNSQPDIIDAQWDIQHAVHAYLEPLTKRLKKYAAINVQSQVLYFTQMMTKPKTDKEKNEHYYTTKELPLIINPIEANLGSPASNNPELNFLVYVPTRDEHPLHIRDDTGMNLASNAFLSPRWGGIYICNIPSPPQNASLPVRPSIDMKKVMEIFLFQLRLLFNLLYQGSTSVDLIPVGNTVVAEWELDGWLRSHCVENLATATATLQSLAQLLGQISNIVINDDIGQEVQSAVQSIKESYQLLKEGFLEKAFLASREAIISSEKAFFDPSLLELLYFPEDQKFAIYIPLFLPISFPVFSSLFKAFKWFRETKGLTKAKQE</sequence>
<dbReference type="EMBL" id="JBJQND010000010">
    <property type="protein sequence ID" value="KAL3865298.1"/>
    <property type="molecule type" value="Genomic_DNA"/>
</dbReference>
<dbReference type="Proteomes" id="UP001634394">
    <property type="component" value="Unassembled WGS sequence"/>
</dbReference>
<comment type="subcellular location">
    <subcellularLocation>
        <location evidence="1">Endoplasmic reticulum membrane</location>
        <topology evidence="1">Multi-pass membrane protein</topology>
    </subcellularLocation>
</comment>
<evidence type="ECO:0008006" key="14">
    <source>
        <dbReference type="Google" id="ProtNLM"/>
    </source>
</evidence>
<keyword evidence="13" id="KW-1185">Reference proteome</keyword>
<evidence type="ECO:0000256" key="11">
    <source>
        <dbReference type="SAM" id="Phobius"/>
    </source>
</evidence>
<keyword evidence="8 11" id="KW-0472">Membrane</keyword>
<keyword evidence="6" id="KW-0256">Endoplasmic reticulum</keyword>
<feature type="transmembrane region" description="Helical" evidence="11">
    <location>
        <begin position="510"/>
        <end position="529"/>
    </location>
</feature>
<keyword evidence="4" id="KW-0337">GPI-anchor biosynthesis</keyword>
<comment type="similarity">
    <text evidence="3">Belongs to the PIGS family.</text>
</comment>
<keyword evidence="9" id="KW-0325">Glycoprotein</keyword>
<dbReference type="PANTHER" id="PTHR21072">
    <property type="entry name" value="GPI TRANSAMIDASE COMPONENT PIG-S"/>
    <property type="match status" value="1"/>
</dbReference>
<dbReference type="GO" id="GO:0005789">
    <property type="term" value="C:endoplasmic reticulum membrane"/>
    <property type="evidence" value="ECO:0007669"/>
    <property type="project" value="UniProtKB-SubCell"/>
</dbReference>
<keyword evidence="7 11" id="KW-1133">Transmembrane helix</keyword>
<evidence type="ECO:0000256" key="7">
    <source>
        <dbReference type="ARBA" id="ARBA00022989"/>
    </source>
</evidence>
<feature type="transmembrane region" description="Helical" evidence="11">
    <location>
        <begin position="12"/>
        <end position="32"/>
    </location>
</feature>
<keyword evidence="5 11" id="KW-0812">Transmembrane</keyword>
<evidence type="ECO:0000313" key="13">
    <source>
        <dbReference type="Proteomes" id="UP001634394"/>
    </source>
</evidence>
<comment type="pathway">
    <text evidence="2">Glycolipid biosynthesis; glycosylphosphatidylinositol-anchor biosynthesis.</text>
</comment>
<evidence type="ECO:0000256" key="4">
    <source>
        <dbReference type="ARBA" id="ARBA00022502"/>
    </source>
</evidence>
<dbReference type="PANTHER" id="PTHR21072:SF13">
    <property type="entry name" value="GPI TRANSAMIDASE COMPONENT PIG-S"/>
    <property type="match status" value="1"/>
</dbReference>
<dbReference type="InterPro" id="IPR019540">
    <property type="entry name" value="PtdIno-glycan_biosynth_class_S"/>
</dbReference>
<proteinExistence type="inferred from homology"/>
<reference evidence="12 13" key="1">
    <citation type="submission" date="2024-11" db="EMBL/GenBank/DDBJ databases">
        <title>Chromosome-level genome assembly of the freshwater bivalve Anodonta woodiana.</title>
        <authorList>
            <person name="Chen X."/>
        </authorList>
    </citation>
    <scope>NUCLEOTIDE SEQUENCE [LARGE SCALE GENOMIC DNA]</scope>
    <source>
        <strain evidence="12">MN2024</strain>
        <tissue evidence="12">Gills</tissue>
    </source>
</reference>
<feature type="region of interest" description="Disordered" evidence="10">
    <location>
        <begin position="88"/>
        <end position="115"/>
    </location>
</feature>
<protein>
    <recommendedName>
        <fullName evidence="14">GPI transamidase component PIG-S</fullName>
    </recommendedName>
</protein>
<accession>A0ABD3VXF0</accession>
<dbReference type="AlphaFoldDB" id="A0ABD3VXF0"/>
<dbReference type="Pfam" id="PF10510">
    <property type="entry name" value="PIG-S"/>
    <property type="match status" value="1"/>
</dbReference>
<dbReference type="GO" id="GO:0006506">
    <property type="term" value="P:GPI anchor biosynthetic process"/>
    <property type="evidence" value="ECO:0007669"/>
    <property type="project" value="UniProtKB-KW"/>
</dbReference>
<gene>
    <name evidence="12" type="ORF">ACJMK2_006904</name>
</gene>
<evidence type="ECO:0000256" key="2">
    <source>
        <dbReference type="ARBA" id="ARBA00004687"/>
    </source>
</evidence>
<evidence type="ECO:0000256" key="9">
    <source>
        <dbReference type="ARBA" id="ARBA00023180"/>
    </source>
</evidence>
<evidence type="ECO:0000313" key="12">
    <source>
        <dbReference type="EMBL" id="KAL3865298.1"/>
    </source>
</evidence>
<evidence type="ECO:0000256" key="3">
    <source>
        <dbReference type="ARBA" id="ARBA00005316"/>
    </source>
</evidence>
<evidence type="ECO:0000256" key="6">
    <source>
        <dbReference type="ARBA" id="ARBA00022824"/>
    </source>
</evidence>
<evidence type="ECO:0000256" key="10">
    <source>
        <dbReference type="SAM" id="MobiDB-lite"/>
    </source>
</evidence>
<evidence type="ECO:0000256" key="5">
    <source>
        <dbReference type="ARBA" id="ARBA00022692"/>
    </source>
</evidence>
<name>A0ABD3VXF0_SINWO</name>
<evidence type="ECO:0000256" key="8">
    <source>
        <dbReference type="ARBA" id="ARBA00023136"/>
    </source>
</evidence>
<evidence type="ECO:0000256" key="1">
    <source>
        <dbReference type="ARBA" id="ARBA00004477"/>
    </source>
</evidence>
<organism evidence="12 13">
    <name type="scientific">Sinanodonta woodiana</name>
    <name type="common">Chinese pond mussel</name>
    <name type="synonym">Anodonta woodiana</name>
    <dbReference type="NCBI Taxonomy" id="1069815"/>
    <lineage>
        <taxon>Eukaryota</taxon>
        <taxon>Metazoa</taxon>
        <taxon>Spiralia</taxon>
        <taxon>Lophotrochozoa</taxon>
        <taxon>Mollusca</taxon>
        <taxon>Bivalvia</taxon>
        <taxon>Autobranchia</taxon>
        <taxon>Heteroconchia</taxon>
        <taxon>Palaeoheterodonta</taxon>
        <taxon>Unionida</taxon>
        <taxon>Unionoidea</taxon>
        <taxon>Unionidae</taxon>
        <taxon>Unioninae</taxon>
        <taxon>Sinanodonta</taxon>
    </lineage>
</organism>